<evidence type="ECO:0000256" key="1">
    <source>
        <dbReference type="ARBA" id="ARBA00004127"/>
    </source>
</evidence>
<evidence type="ECO:0000256" key="2">
    <source>
        <dbReference type="ARBA" id="ARBA00022679"/>
    </source>
</evidence>
<dbReference type="PANTHER" id="PTHR22883">
    <property type="entry name" value="ZINC FINGER DHHC DOMAIN CONTAINING PROTEIN"/>
    <property type="match status" value="1"/>
</dbReference>
<dbReference type="STRING" id="353152.Q5CYP3"/>
<keyword evidence="8 10" id="KW-0012">Acyltransferase</keyword>
<keyword evidence="7" id="KW-0449">Lipoprotein</keyword>
<dbReference type="AlphaFoldDB" id="Q5CYP3"/>
<evidence type="ECO:0000259" key="11">
    <source>
        <dbReference type="Pfam" id="PF01529"/>
    </source>
</evidence>
<dbReference type="GO" id="GO:0005783">
    <property type="term" value="C:endoplasmic reticulum"/>
    <property type="evidence" value="ECO:0007669"/>
    <property type="project" value="TreeGrafter"/>
</dbReference>
<accession>Q5CYP3</accession>
<evidence type="ECO:0000256" key="3">
    <source>
        <dbReference type="ARBA" id="ARBA00022692"/>
    </source>
</evidence>
<name>Q5CYP3_CRYPI</name>
<dbReference type="EC" id="2.3.1.225" evidence="10"/>
<dbReference type="PROSITE" id="PS50216">
    <property type="entry name" value="DHHC"/>
    <property type="match status" value="1"/>
</dbReference>
<dbReference type="OrthoDB" id="4096362at2759"/>
<dbReference type="EMBL" id="AAEE01000001">
    <property type="protein sequence ID" value="EAK90600.1"/>
    <property type="molecule type" value="Genomic_DNA"/>
</dbReference>
<dbReference type="GO" id="GO:0005794">
    <property type="term" value="C:Golgi apparatus"/>
    <property type="evidence" value="ECO:0007669"/>
    <property type="project" value="TreeGrafter"/>
</dbReference>
<feature type="transmembrane region" description="Helical" evidence="10">
    <location>
        <begin position="50"/>
        <end position="72"/>
    </location>
</feature>
<evidence type="ECO:0000256" key="5">
    <source>
        <dbReference type="ARBA" id="ARBA00023136"/>
    </source>
</evidence>
<dbReference type="Proteomes" id="UP000006726">
    <property type="component" value="Chromosome 7"/>
</dbReference>
<comment type="similarity">
    <text evidence="10">Belongs to the DHHC palmitoyltransferase family.</text>
</comment>
<evidence type="ECO:0000313" key="12">
    <source>
        <dbReference type="EMBL" id="EAK90600.1"/>
    </source>
</evidence>
<reference evidence="12 13" key="1">
    <citation type="journal article" date="2004" name="Science">
        <title>Complete genome sequence of the apicomplexan, Cryptosporidium parvum.</title>
        <authorList>
            <person name="Abrahamsen M.S."/>
            <person name="Templeton T.J."/>
            <person name="Enomoto S."/>
            <person name="Abrahante J.E."/>
            <person name="Zhu G."/>
            <person name="Lancto C.A."/>
            <person name="Deng M."/>
            <person name="Liu C."/>
            <person name="Widmer G."/>
            <person name="Tzipori S."/>
            <person name="Buck G.A."/>
            <person name="Xu P."/>
            <person name="Bankier A.T."/>
            <person name="Dear P.H."/>
            <person name="Konfortov B.A."/>
            <person name="Spriggs H.F."/>
            <person name="Iyer L."/>
            <person name="Anantharaman V."/>
            <person name="Aravind L."/>
            <person name="Kapur V."/>
        </authorList>
    </citation>
    <scope>NUCLEOTIDE SEQUENCE [LARGE SCALE GENOMIC DNA]</scope>
    <source>
        <strain evidence="13">Iowa II</strain>
    </source>
</reference>
<comment type="caution">
    <text evidence="12">The sequence shown here is derived from an EMBL/GenBank/DDBJ whole genome shotgun (WGS) entry which is preliminary data.</text>
</comment>
<dbReference type="InterPro" id="IPR001594">
    <property type="entry name" value="Palmitoyltrfase_DHHC"/>
</dbReference>
<dbReference type="Pfam" id="PF01529">
    <property type="entry name" value="DHHC"/>
    <property type="match status" value="1"/>
</dbReference>
<comment type="subcellular location">
    <subcellularLocation>
        <location evidence="1">Endomembrane system</location>
        <topology evidence="1">Multi-pass membrane protein</topology>
    </subcellularLocation>
</comment>
<feature type="non-terminal residue" evidence="12">
    <location>
        <position position="1"/>
    </location>
</feature>
<keyword evidence="6" id="KW-0564">Palmitate</keyword>
<evidence type="ECO:0000256" key="10">
    <source>
        <dbReference type="RuleBase" id="RU079119"/>
    </source>
</evidence>
<feature type="transmembrane region" description="Helical" evidence="10">
    <location>
        <begin position="200"/>
        <end position="224"/>
    </location>
</feature>
<comment type="domain">
    <text evidence="10">The DHHC domain is required for palmitoyltransferase activity.</text>
</comment>
<dbReference type="OMA" id="WINILRH"/>
<keyword evidence="2 10" id="KW-0808">Transferase</keyword>
<keyword evidence="3 10" id="KW-0812">Transmembrane</keyword>
<dbReference type="GO" id="GO:0019706">
    <property type="term" value="F:protein-cysteine S-palmitoyltransferase activity"/>
    <property type="evidence" value="ECO:0007669"/>
    <property type="project" value="UniProtKB-EC"/>
</dbReference>
<protein>
    <recommendedName>
        <fullName evidence="10">Palmitoyltransferase</fullName>
        <ecNumber evidence="10">2.3.1.225</ecNumber>
    </recommendedName>
</protein>
<keyword evidence="5 10" id="KW-0472">Membrane</keyword>
<evidence type="ECO:0000256" key="4">
    <source>
        <dbReference type="ARBA" id="ARBA00022989"/>
    </source>
</evidence>
<sequence>NRHSGNKTMSDSQKLDSRYLKILISAILIIGPCILYFISTSKWLFMQHNYLLITLSYILFIIMTTSMVFTFLKNPGVIISQSKLSNPPCSIDLQINAQIVKVKFCSNCKIIRPPRTVHCNICNHCVDRFDHHCPWVGTCIGAGNYKLFMLFISTLFLLELAMLLGSCKMVNHFTYEASHILNLGNSTKIFVHTMNHSAGAAVVIGFACFTILFSLSLLIFHLYIGAMNKTTYEEIKKLYSETSNPWYSGISRNIAELFLSPSPKFNY</sequence>
<feature type="transmembrane region" description="Helical" evidence="10">
    <location>
        <begin position="147"/>
        <end position="165"/>
    </location>
</feature>
<dbReference type="FunCoup" id="Q5CYP3">
    <property type="interactions" value="5"/>
</dbReference>
<dbReference type="InParanoid" id="Q5CYP3"/>
<proteinExistence type="inferred from homology"/>
<organism evidence="12 13">
    <name type="scientific">Cryptosporidium parvum (strain Iowa II)</name>
    <dbReference type="NCBI Taxonomy" id="353152"/>
    <lineage>
        <taxon>Eukaryota</taxon>
        <taxon>Sar</taxon>
        <taxon>Alveolata</taxon>
        <taxon>Apicomplexa</taxon>
        <taxon>Conoidasida</taxon>
        <taxon>Coccidia</taxon>
        <taxon>Eucoccidiorida</taxon>
        <taxon>Eimeriorina</taxon>
        <taxon>Cryptosporidiidae</taxon>
        <taxon>Cryptosporidium</taxon>
    </lineage>
</organism>
<keyword evidence="13" id="KW-1185">Reference proteome</keyword>
<comment type="catalytic activity">
    <reaction evidence="9 10">
        <text>L-cysteinyl-[protein] + hexadecanoyl-CoA = S-hexadecanoyl-L-cysteinyl-[protein] + CoA</text>
        <dbReference type="Rhea" id="RHEA:36683"/>
        <dbReference type="Rhea" id="RHEA-COMP:10131"/>
        <dbReference type="Rhea" id="RHEA-COMP:11032"/>
        <dbReference type="ChEBI" id="CHEBI:29950"/>
        <dbReference type="ChEBI" id="CHEBI:57287"/>
        <dbReference type="ChEBI" id="CHEBI:57379"/>
        <dbReference type="ChEBI" id="CHEBI:74151"/>
        <dbReference type="EC" id="2.3.1.225"/>
    </reaction>
</comment>
<dbReference type="InterPro" id="IPR039859">
    <property type="entry name" value="PFA4/ZDH16/20/ERF2-like"/>
</dbReference>
<dbReference type="KEGG" id="cpv:cgd7_1560"/>
<gene>
    <name evidence="12" type="ORF">cgd7_1560</name>
</gene>
<dbReference type="GeneID" id="3371861"/>
<evidence type="ECO:0000256" key="8">
    <source>
        <dbReference type="ARBA" id="ARBA00023315"/>
    </source>
</evidence>
<keyword evidence="4 10" id="KW-1133">Transmembrane helix</keyword>
<dbReference type="PANTHER" id="PTHR22883:SF43">
    <property type="entry name" value="PALMITOYLTRANSFERASE APP"/>
    <property type="match status" value="1"/>
</dbReference>
<feature type="domain" description="Palmitoyltransferase DHHC" evidence="11">
    <location>
        <begin position="103"/>
        <end position="237"/>
    </location>
</feature>
<dbReference type="RefSeq" id="XP_628337.1">
    <property type="nucleotide sequence ID" value="XM_628335.1"/>
</dbReference>
<feature type="transmembrane region" description="Helical" evidence="10">
    <location>
        <begin position="20"/>
        <end position="38"/>
    </location>
</feature>
<evidence type="ECO:0000313" key="13">
    <source>
        <dbReference type="Proteomes" id="UP000006726"/>
    </source>
</evidence>
<evidence type="ECO:0000256" key="9">
    <source>
        <dbReference type="ARBA" id="ARBA00048048"/>
    </source>
</evidence>
<dbReference type="GO" id="GO:0006612">
    <property type="term" value="P:protein targeting to membrane"/>
    <property type="evidence" value="ECO:0007669"/>
    <property type="project" value="TreeGrafter"/>
</dbReference>
<evidence type="ECO:0000256" key="6">
    <source>
        <dbReference type="ARBA" id="ARBA00023139"/>
    </source>
</evidence>
<evidence type="ECO:0000256" key="7">
    <source>
        <dbReference type="ARBA" id="ARBA00023288"/>
    </source>
</evidence>